<dbReference type="Pfam" id="PF00400">
    <property type="entry name" value="WD40"/>
    <property type="match status" value="3"/>
</dbReference>
<dbReference type="EMBL" id="OA883272">
    <property type="protein sequence ID" value="CAD7278455.1"/>
    <property type="molecule type" value="Genomic_DNA"/>
</dbReference>
<gene>
    <name evidence="4" type="ORF">NMOB1V02_LOCUS6158</name>
</gene>
<evidence type="ECO:0000313" key="4">
    <source>
        <dbReference type="EMBL" id="CAD7278455.1"/>
    </source>
</evidence>
<dbReference type="PROSITE" id="PS00678">
    <property type="entry name" value="WD_REPEATS_1"/>
    <property type="match status" value="1"/>
</dbReference>
<dbReference type="EMBL" id="CAJPEX010001235">
    <property type="protein sequence ID" value="CAG0918607.1"/>
    <property type="molecule type" value="Genomic_DNA"/>
</dbReference>
<dbReference type="Gene3D" id="2.130.10.10">
    <property type="entry name" value="YVTN repeat-like/Quinoprotein amine dehydrogenase"/>
    <property type="match status" value="2"/>
</dbReference>
<evidence type="ECO:0000256" key="1">
    <source>
        <dbReference type="ARBA" id="ARBA00022574"/>
    </source>
</evidence>
<dbReference type="OrthoDB" id="6262491at2759"/>
<protein>
    <submittedName>
        <fullName evidence="4">Uncharacterized protein</fullName>
    </submittedName>
</protein>
<name>A0A7R9GET7_9CRUS</name>
<dbReference type="SUPFAM" id="SSF50978">
    <property type="entry name" value="WD40 repeat-like"/>
    <property type="match status" value="1"/>
</dbReference>
<feature type="repeat" description="WD" evidence="3">
    <location>
        <begin position="12"/>
        <end position="43"/>
    </location>
</feature>
<dbReference type="InterPro" id="IPR045182">
    <property type="entry name" value="JINGUBANG-like"/>
</dbReference>
<keyword evidence="1 3" id="KW-0853">WD repeat</keyword>
<dbReference type="PROSITE" id="PS50294">
    <property type="entry name" value="WD_REPEATS_REGION"/>
    <property type="match status" value="1"/>
</dbReference>
<evidence type="ECO:0000256" key="2">
    <source>
        <dbReference type="ARBA" id="ARBA00022737"/>
    </source>
</evidence>
<keyword evidence="5" id="KW-1185">Reference proteome</keyword>
<dbReference type="PANTHER" id="PTHR22844:SF387">
    <property type="entry name" value="F3I6.5 PROTEIN"/>
    <property type="match status" value="1"/>
</dbReference>
<dbReference type="InterPro" id="IPR015943">
    <property type="entry name" value="WD40/YVTN_repeat-like_dom_sf"/>
</dbReference>
<dbReference type="PROSITE" id="PS50082">
    <property type="entry name" value="WD_REPEATS_2"/>
    <property type="match status" value="1"/>
</dbReference>
<evidence type="ECO:0000313" key="5">
    <source>
        <dbReference type="Proteomes" id="UP000678499"/>
    </source>
</evidence>
<dbReference type="PANTHER" id="PTHR22844">
    <property type="entry name" value="F-BOX AND WD40 DOMAIN PROTEIN"/>
    <property type="match status" value="1"/>
</dbReference>
<organism evidence="4">
    <name type="scientific">Notodromas monacha</name>
    <dbReference type="NCBI Taxonomy" id="399045"/>
    <lineage>
        <taxon>Eukaryota</taxon>
        <taxon>Metazoa</taxon>
        <taxon>Ecdysozoa</taxon>
        <taxon>Arthropoda</taxon>
        <taxon>Crustacea</taxon>
        <taxon>Oligostraca</taxon>
        <taxon>Ostracoda</taxon>
        <taxon>Podocopa</taxon>
        <taxon>Podocopida</taxon>
        <taxon>Cypridocopina</taxon>
        <taxon>Cypridoidea</taxon>
        <taxon>Cyprididae</taxon>
        <taxon>Notodromas</taxon>
    </lineage>
</organism>
<dbReference type="SMART" id="SM00320">
    <property type="entry name" value="WD40"/>
    <property type="match status" value="4"/>
</dbReference>
<dbReference type="InterPro" id="IPR036322">
    <property type="entry name" value="WD40_repeat_dom_sf"/>
</dbReference>
<dbReference type="Proteomes" id="UP000678499">
    <property type="component" value="Unassembled WGS sequence"/>
</dbReference>
<proteinExistence type="predicted"/>
<dbReference type="AlphaFoldDB" id="A0A7R9GET7"/>
<dbReference type="InterPro" id="IPR001680">
    <property type="entry name" value="WD40_rpt"/>
</dbReference>
<keyword evidence="2" id="KW-0677">Repeat</keyword>
<evidence type="ECO:0000256" key="3">
    <source>
        <dbReference type="PROSITE-ProRule" id="PRU00221"/>
    </source>
</evidence>
<accession>A0A7R9GET7</accession>
<sequence length="305" mass="32985">MLSLVNQVGIAEKSHEDDIQALAYQGGKLFSAGEDSFIKVWDLICQTDNNEKTLQLQDEICKRNASISSLAVHSGSLYIGHYDGTIQALRLPELQESVMLVVGAHDDSVTKIVSVGDTVFSGGQDAAVKVWKDGNLTLVLSVVEEVFDLAVDGMMIFSVRDRGVTIQELLSLTESNKFSIKASLEGKSPIALTKQYFFATGSDGRGILRYDRNNYNEKPTELRGHELIINCLKSVEFDGCNEGSEILFSAGWDGVVNAWNPVSGVRLASCNVGFPVHAMCCGESGHVFVGGPQGNIAIVRFTSAS</sequence>
<dbReference type="InterPro" id="IPR019775">
    <property type="entry name" value="WD40_repeat_CS"/>
</dbReference>
<reference evidence="4" key="1">
    <citation type="submission" date="2020-11" db="EMBL/GenBank/DDBJ databases">
        <authorList>
            <person name="Tran Van P."/>
        </authorList>
    </citation>
    <scope>NUCLEOTIDE SEQUENCE</scope>
</reference>